<dbReference type="InterPro" id="IPR001633">
    <property type="entry name" value="EAL_dom"/>
</dbReference>
<evidence type="ECO:0000313" key="11">
    <source>
        <dbReference type="EMBL" id="MCG7977577.1"/>
    </source>
</evidence>
<dbReference type="Pfam" id="PF08448">
    <property type="entry name" value="PAS_4"/>
    <property type="match status" value="1"/>
</dbReference>
<dbReference type="PROSITE" id="PS50113">
    <property type="entry name" value="PAC"/>
    <property type="match status" value="2"/>
</dbReference>
<evidence type="ECO:0000259" key="6">
    <source>
        <dbReference type="PROSITE" id="PS50112"/>
    </source>
</evidence>
<dbReference type="GO" id="GO:0007165">
    <property type="term" value="P:signal transduction"/>
    <property type="evidence" value="ECO:0007669"/>
    <property type="project" value="InterPro"/>
</dbReference>
<dbReference type="GO" id="GO:0006355">
    <property type="term" value="P:regulation of DNA-templated transcription"/>
    <property type="evidence" value="ECO:0007669"/>
    <property type="project" value="InterPro"/>
</dbReference>
<dbReference type="InterPro" id="IPR013656">
    <property type="entry name" value="PAS_4"/>
</dbReference>
<name>A0A9E4TSD6_9GAMM</name>
<evidence type="ECO:0000256" key="1">
    <source>
        <dbReference type="ARBA" id="ARBA00001946"/>
    </source>
</evidence>
<evidence type="ECO:0000259" key="10">
    <source>
        <dbReference type="PROSITE" id="PS50887"/>
    </source>
</evidence>
<dbReference type="GO" id="GO:0071111">
    <property type="term" value="F:cyclic-guanylate-specific phosphodiesterase activity"/>
    <property type="evidence" value="ECO:0007669"/>
    <property type="project" value="UniProtKB-EC"/>
</dbReference>
<dbReference type="InterPro" id="IPR003660">
    <property type="entry name" value="HAMP_dom"/>
</dbReference>
<dbReference type="PROSITE" id="PS50885">
    <property type="entry name" value="HAMP"/>
    <property type="match status" value="1"/>
</dbReference>
<dbReference type="InterPro" id="IPR013767">
    <property type="entry name" value="PAS_fold"/>
</dbReference>
<dbReference type="InterPro" id="IPR029787">
    <property type="entry name" value="Nucleotide_cyclase"/>
</dbReference>
<evidence type="ECO:0000259" key="7">
    <source>
        <dbReference type="PROSITE" id="PS50113"/>
    </source>
</evidence>
<dbReference type="CDD" id="cd01948">
    <property type="entry name" value="EAL"/>
    <property type="match status" value="1"/>
</dbReference>
<feature type="domain" description="GGDEF" evidence="10">
    <location>
        <begin position="674"/>
        <end position="807"/>
    </location>
</feature>
<dbReference type="PROSITE" id="PS50887">
    <property type="entry name" value="GGDEF"/>
    <property type="match status" value="1"/>
</dbReference>
<dbReference type="CDD" id="cd06225">
    <property type="entry name" value="HAMP"/>
    <property type="match status" value="1"/>
</dbReference>
<dbReference type="Proteomes" id="UP000886674">
    <property type="component" value="Unassembled WGS sequence"/>
</dbReference>
<dbReference type="FunFam" id="3.20.20.450:FF:000001">
    <property type="entry name" value="Cyclic di-GMP phosphodiesterase yahA"/>
    <property type="match status" value="1"/>
</dbReference>
<dbReference type="CDD" id="cd01949">
    <property type="entry name" value="GGDEF"/>
    <property type="match status" value="1"/>
</dbReference>
<dbReference type="EMBL" id="JAEPCR010000020">
    <property type="protein sequence ID" value="MCG7977577.1"/>
    <property type="molecule type" value="Genomic_DNA"/>
</dbReference>
<sequence length="1069" mass="119783">MIHVPINLKLLLYTLAVTATSLLGVGYFIDSEMHEFHRDTALQEIKESFTDLRVQVDLLEQKLVTDSQSIAFEERVVAALNLISNYQNPDDYNSILFDEEKKKITSRLLSAVKTGAANEAFVYDDKDVLAGFVAVGDEDYTIGLVSYSQGEATLRILGGNNVNTPQGEPIRPAIAARTRQHREDQDGIDYHAGRGGLLMEYHQPVMRKLASGEGKRVGTLVLARWLDAAFLEMISGPNQSLTVIDGSLSTLGPTGSLEVERLSDAQKNALRDHKKPEPLYFETESSFVGVLPMAITHGGHVHFVFEYPLSLYRAASSNTRWAVFVAVLITGLIVLPLSIYLLRHLISAPLKRLVLGADRFRKGEYDKEVEVGTQDELGELATAMNLMAEGIRTRERDLSAIIEHIPMMLFVKDAQNLRFVQFNSTGEQLIGKKREELIDHGDHDFFPKEQADFFVEKDREVLRSGVVLDISEEVIVTPLGERILHTRKVPIMGEDGNPHYLLGVSEDITERKAAEDKLRKWEKAFDSTMEGVMITDLEGNIENTNSAFTFITGFSQEDALGENPRILKSGRHDRGFYMEMWNALLTKGTWRGEMWNRRKSGEAFPVWQAISTVYDDKGKPSHYVSVFSDISPIKETQEKLDFLAHHDPLTGLPNRTLLNDRMDHAIERASREGRGVAVMFLDLDRFKDINDSLGHPVGDNLLTDVAVRMRSSLREVDTLSRQGGDEFILLMEDVLQTSDVVEVAQKILEVLTEPFHVSGREMIVSGSLGISLYPNDGADATTLIRNADAAMYRAKENGRNQLWFYTEDITHQATQRMDMEQALRDTVTHGELIVYYQPQIKLPERELVGAEALVRWERPGHGLIAPDEFIPLAEETGIINTLGEWVLYSACRQMKRWLEEGLPLKRLAVNISPVQIRTGNLVKIVQGALEATGLDPAVLELEVTEAIFLDNPESAGEKLRALDALGVQLALDDFGTGFSSLSYLQNFRFDRLKIDRSFMKNVGKRASNEQNIAKSIIALGHSLNMSVLAEGVETEEQLQWLRERGCDEAQGFLFGRPVPVGQFEGLIES</sequence>
<dbReference type="Gene3D" id="3.30.450.20">
    <property type="entry name" value="PAS domain"/>
    <property type="match status" value="2"/>
</dbReference>
<dbReference type="Pfam" id="PF00563">
    <property type="entry name" value="EAL"/>
    <property type="match status" value="1"/>
</dbReference>
<dbReference type="InterPro" id="IPR043128">
    <property type="entry name" value="Rev_trsase/Diguanyl_cyclase"/>
</dbReference>
<dbReference type="SMART" id="SM00086">
    <property type="entry name" value="PAC"/>
    <property type="match status" value="2"/>
</dbReference>
<dbReference type="InterPro" id="IPR000700">
    <property type="entry name" value="PAS-assoc_C"/>
</dbReference>
<dbReference type="CDD" id="cd00130">
    <property type="entry name" value="PAS"/>
    <property type="match status" value="2"/>
</dbReference>
<keyword evidence="5" id="KW-0472">Membrane</keyword>
<dbReference type="SMART" id="SM00091">
    <property type="entry name" value="PAS"/>
    <property type="match status" value="2"/>
</dbReference>
<feature type="domain" description="PAC" evidence="7">
    <location>
        <begin position="590"/>
        <end position="642"/>
    </location>
</feature>
<dbReference type="InterPro" id="IPR000014">
    <property type="entry name" value="PAS"/>
</dbReference>
<dbReference type="Gene3D" id="3.20.20.450">
    <property type="entry name" value="EAL domain"/>
    <property type="match status" value="1"/>
</dbReference>
<dbReference type="InterPro" id="IPR000160">
    <property type="entry name" value="GGDEF_dom"/>
</dbReference>
<dbReference type="SUPFAM" id="SSF55073">
    <property type="entry name" value="Nucleotide cyclase"/>
    <property type="match status" value="1"/>
</dbReference>
<feature type="domain" description="PAC" evidence="7">
    <location>
        <begin position="468"/>
        <end position="520"/>
    </location>
</feature>
<reference evidence="11" key="1">
    <citation type="journal article" date="2021" name="Proc. Natl. Acad. Sci. U.S.A.">
        <title>Global biogeography of chemosynthetic symbionts reveals both localized and globally distributed symbiont groups. .</title>
        <authorList>
            <person name="Osvatic J.T."/>
            <person name="Wilkins L.G.E."/>
            <person name="Leibrecht L."/>
            <person name="Leray M."/>
            <person name="Zauner S."/>
            <person name="Polzin J."/>
            <person name="Camacho Y."/>
            <person name="Gros O."/>
            <person name="van Gils J.A."/>
            <person name="Eisen J.A."/>
            <person name="Petersen J.M."/>
            <person name="Yuen B."/>
        </authorList>
    </citation>
    <scope>NUCLEOTIDE SEQUENCE</scope>
    <source>
        <strain evidence="11">MAGclacostrist055</strain>
    </source>
</reference>
<feature type="transmembrane region" description="Helical" evidence="5">
    <location>
        <begin position="321"/>
        <end position="342"/>
    </location>
</feature>
<dbReference type="GO" id="GO:0016020">
    <property type="term" value="C:membrane"/>
    <property type="evidence" value="ECO:0007669"/>
    <property type="project" value="InterPro"/>
</dbReference>
<dbReference type="PANTHER" id="PTHR44757:SF2">
    <property type="entry name" value="BIOFILM ARCHITECTURE MAINTENANCE PROTEIN MBAA"/>
    <property type="match status" value="1"/>
</dbReference>
<dbReference type="Pfam" id="PF00672">
    <property type="entry name" value="HAMP"/>
    <property type="match status" value="1"/>
</dbReference>
<dbReference type="Gene3D" id="6.10.340.10">
    <property type="match status" value="1"/>
</dbReference>
<feature type="domain" description="HAMP" evidence="9">
    <location>
        <begin position="344"/>
        <end position="396"/>
    </location>
</feature>
<dbReference type="FunFam" id="3.30.70.270:FF:000001">
    <property type="entry name" value="Diguanylate cyclase domain protein"/>
    <property type="match status" value="1"/>
</dbReference>
<dbReference type="Pfam" id="PF00990">
    <property type="entry name" value="GGDEF"/>
    <property type="match status" value="1"/>
</dbReference>
<dbReference type="SMART" id="SM00052">
    <property type="entry name" value="EAL"/>
    <property type="match status" value="1"/>
</dbReference>
<comment type="caution">
    <text evidence="11">The sequence shown here is derived from an EMBL/GenBank/DDBJ whole genome shotgun (WGS) entry which is preliminary data.</text>
</comment>
<dbReference type="SMART" id="SM00304">
    <property type="entry name" value="HAMP"/>
    <property type="match status" value="1"/>
</dbReference>
<dbReference type="EC" id="3.1.4.52" evidence="2"/>
<evidence type="ECO:0000259" key="8">
    <source>
        <dbReference type="PROSITE" id="PS50883"/>
    </source>
</evidence>
<keyword evidence="3" id="KW-0973">c-di-GMP</keyword>
<keyword evidence="5" id="KW-1133">Transmembrane helix</keyword>
<proteinExistence type="predicted"/>
<comment type="cofactor">
    <cofactor evidence="1">
        <name>Mg(2+)</name>
        <dbReference type="ChEBI" id="CHEBI:18420"/>
    </cofactor>
</comment>
<dbReference type="PROSITE" id="PS50883">
    <property type="entry name" value="EAL"/>
    <property type="match status" value="1"/>
</dbReference>
<feature type="domain" description="EAL" evidence="8">
    <location>
        <begin position="816"/>
        <end position="1069"/>
    </location>
</feature>
<dbReference type="SMART" id="SM00267">
    <property type="entry name" value="GGDEF"/>
    <property type="match status" value="1"/>
</dbReference>
<feature type="domain" description="PAS" evidence="6">
    <location>
        <begin position="394"/>
        <end position="465"/>
    </location>
</feature>
<dbReference type="SUPFAM" id="SSF55785">
    <property type="entry name" value="PYP-like sensor domain (PAS domain)"/>
    <property type="match status" value="2"/>
</dbReference>
<dbReference type="InterPro" id="IPR035919">
    <property type="entry name" value="EAL_sf"/>
</dbReference>
<dbReference type="NCBIfam" id="TIGR00254">
    <property type="entry name" value="GGDEF"/>
    <property type="match status" value="1"/>
</dbReference>
<dbReference type="NCBIfam" id="TIGR00229">
    <property type="entry name" value="sensory_box"/>
    <property type="match status" value="2"/>
</dbReference>
<accession>A0A9E4TSD6</accession>
<comment type="catalytic activity">
    <reaction evidence="4">
        <text>3',3'-c-di-GMP + H2O = 5'-phosphoguanylyl(3'-&gt;5')guanosine + H(+)</text>
        <dbReference type="Rhea" id="RHEA:24902"/>
        <dbReference type="ChEBI" id="CHEBI:15377"/>
        <dbReference type="ChEBI" id="CHEBI:15378"/>
        <dbReference type="ChEBI" id="CHEBI:58754"/>
        <dbReference type="ChEBI" id="CHEBI:58805"/>
        <dbReference type="EC" id="3.1.4.52"/>
    </reaction>
    <physiologicalReaction direction="left-to-right" evidence="4">
        <dbReference type="Rhea" id="RHEA:24903"/>
    </physiologicalReaction>
</comment>
<keyword evidence="5" id="KW-0812">Transmembrane</keyword>
<evidence type="ECO:0000256" key="4">
    <source>
        <dbReference type="ARBA" id="ARBA00051114"/>
    </source>
</evidence>
<dbReference type="PANTHER" id="PTHR44757">
    <property type="entry name" value="DIGUANYLATE CYCLASE DGCP"/>
    <property type="match status" value="1"/>
</dbReference>
<dbReference type="GO" id="GO:0071732">
    <property type="term" value="P:cellular response to nitric oxide"/>
    <property type="evidence" value="ECO:0007669"/>
    <property type="project" value="UniProtKB-ARBA"/>
</dbReference>
<dbReference type="InterPro" id="IPR001610">
    <property type="entry name" value="PAC"/>
</dbReference>
<dbReference type="SUPFAM" id="SSF158472">
    <property type="entry name" value="HAMP domain-like"/>
    <property type="match status" value="1"/>
</dbReference>
<evidence type="ECO:0000256" key="5">
    <source>
        <dbReference type="SAM" id="Phobius"/>
    </source>
</evidence>
<organism evidence="11 12">
    <name type="scientific">Candidatus Thiodiazotropha taylori</name>
    <dbReference type="NCBI Taxonomy" id="2792791"/>
    <lineage>
        <taxon>Bacteria</taxon>
        <taxon>Pseudomonadati</taxon>
        <taxon>Pseudomonadota</taxon>
        <taxon>Gammaproteobacteria</taxon>
        <taxon>Chromatiales</taxon>
        <taxon>Sedimenticolaceae</taxon>
        <taxon>Candidatus Thiodiazotropha</taxon>
    </lineage>
</organism>
<dbReference type="PROSITE" id="PS50112">
    <property type="entry name" value="PAS"/>
    <property type="match status" value="2"/>
</dbReference>
<gene>
    <name evidence="11" type="ORF">JAY77_05450</name>
</gene>
<dbReference type="AlphaFoldDB" id="A0A9E4TSD6"/>
<dbReference type="Pfam" id="PF00989">
    <property type="entry name" value="PAS"/>
    <property type="match status" value="1"/>
</dbReference>
<feature type="domain" description="PAS" evidence="6">
    <location>
        <begin position="517"/>
        <end position="563"/>
    </location>
</feature>
<dbReference type="SUPFAM" id="SSF141868">
    <property type="entry name" value="EAL domain-like"/>
    <property type="match status" value="1"/>
</dbReference>
<dbReference type="Gene3D" id="3.30.70.270">
    <property type="match status" value="1"/>
</dbReference>
<dbReference type="InterPro" id="IPR052155">
    <property type="entry name" value="Biofilm_reg_signaling"/>
</dbReference>
<evidence type="ECO:0000256" key="2">
    <source>
        <dbReference type="ARBA" id="ARBA00012282"/>
    </source>
</evidence>
<evidence type="ECO:0000259" key="9">
    <source>
        <dbReference type="PROSITE" id="PS50885"/>
    </source>
</evidence>
<dbReference type="InterPro" id="IPR035965">
    <property type="entry name" value="PAS-like_dom_sf"/>
</dbReference>
<feature type="transmembrane region" description="Helical" evidence="5">
    <location>
        <begin position="6"/>
        <end position="29"/>
    </location>
</feature>
<evidence type="ECO:0000256" key="3">
    <source>
        <dbReference type="ARBA" id="ARBA00022636"/>
    </source>
</evidence>
<evidence type="ECO:0000313" key="12">
    <source>
        <dbReference type="Proteomes" id="UP000886674"/>
    </source>
</evidence>
<protein>
    <recommendedName>
        <fullName evidence="2">cyclic-guanylate-specific phosphodiesterase</fullName>
        <ecNumber evidence="2">3.1.4.52</ecNumber>
    </recommendedName>
</protein>